<evidence type="ECO:0000256" key="1">
    <source>
        <dbReference type="SAM" id="SignalP"/>
    </source>
</evidence>
<dbReference type="AlphaFoldDB" id="A0A7M5X6T5"/>
<dbReference type="OrthoDB" id="282594at2759"/>
<keyword evidence="1" id="KW-0732">Signal</keyword>
<keyword evidence="3" id="KW-1185">Reference proteome</keyword>
<sequence length="127" mass="14133">MQKTLILIHICVTLYLVSSKVTSQPTCTNIGDECRDNCCNDRKCKYFFFHSVCCNGNTDHDQKCNIDSDCCSGMCRTNTAINPPAKQCYCYPDEYESCETSNECCSGKCVSSKCITDEDSINPLGTN</sequence>
<feature type="signal peptide" evidence="1">
    <location>
        <begin position="1"/>
        <end position="23"/>
    </location>
</feature>
<evidence type="ECO:0000313" key="2">
    <source>
        <dbReference type="EnsemblMetazoa" id="CLYHEMP018431.1"/>
    </source>
</evidence>
<name>A0A7M5X6T5_9CNID</name>
<feature type="chain" id="PRO_5029809729" evidence="1">
    <location>
        <begin position="24"/>
        <end position="127"/>
    </location>
</feature>
<evidence type="ECO:0000313" key="3">
    <source>
        <dbReference type="Proteomes" id="UP000594262"/>
    </source>
</evidence>
<reference evidence="2" key="1">
    <citation type="submission" date="2021-01" db="UniProtKB">
        <authorList>
            <consortium name="EnsemblMetazoa"/>
        </authorList>
    </citation>
    <scope>IDENTIFICATION</scope>
</reference>
<protein>
    <submittedName>
        <fullName evidence="2">Uncharacterized protein</fullName>
    </submittedName>
</protein>
<accession>A0A7M5X6T5</accession>
<organism evidence="2 3">
    <name type="scientific">Clytia hemisphaerica</name>
    <dbReference type="NCBI Taxonomy" id="252671"/>
    <lineage>
        <taxon>Eukaryota</taxon>
        <taxon>Metazoa</taxon>
        <taxon>Cnidaria</taxon>
        <taxon>Hydrozoa</taxon>
        <taxon>Hydroidolina</taxon>
        <taxon>Leptothecata</taxon>
        <taxon>Obeliida</taxon>
        <taxon>Clytiidae</taxon>
        <taxon>Clytia</taxon>
    </lineage>
</organism>
<proteinExistence type="predicted"/>
<dbReference type="EnsemblMetazoa" id="CLYHEMT018431.1">
    <property type="protein sequence ID" value="CLYHEMP018431.1"/>
    <property type="gene ID" value="CLYHEMG018431"/>
</dbReference>
<dbReference type="Proteomes" id="UP000594262">
    <property type="component" value="Unplaced"/>
</dbReference>